<dbReference type="InterPro" id="IPR051106">
    <property type="entry name" value="RNA-bind/splicing_reg"/>
</dbReference>
<proteinExistence type="predicted"/>
<dbReference type="Gene3D" id="3.30.70.330">
    <property type="match status" value="1"/>
</dbReference>
<keyword evidence="9" id="KW-1185">Reference proteome</keyword>
<name>A0ABU6VLL0_9FABA</name>
<dbReference type="Pfam" id="PF00076">
    <property type="entry name" value="RRM_1"/>
    <property type="match status" value="1"/>
</dbReference>
<evidence type="ECO:0000259" key="7">
    <source>
        <dbReference type="PROSITE" id="PS50102"/>
    </source>
</evidence>
<feature type="domain" description="RRM" evidence="7">
    <location>
        <begin position="56"/>
        <end position="134"/>
    </location>
</feature>
<keyword evidence="5" id="KW-0539">Nucleus</keyword>
<dbReference type="SMART" id="SM00360">
    <property type="entry name" value="RRM"/>
    <property type="match status" value="1"/>
</dbReference>
<organism evidence="8 9">
    <name type="scientific">Stylosanthes scabra</name>
    <dbReference type="NCBI Taxonomy" id="79078"/>
    <lineage>
        <taxon>Eukaryota</taxon>
        <taxon>Viridiplantae</taxon>
        <taxon>Streptophyta</taxon>
        <taxon>Embryophyta</taxon>
        <taxon>Tracheophyta</taxon>
        <taxon>Spermatophyta</taxon>
        <taxon>Magnoliopsida</taxon>
        <taxon>eudicotyledons</taxon>
        <taxon>Gunneridae</taxon>
        <taxon>Pentapetalae</taxon>
        <taxon>rosids</taxon>
        <taxon>fabids</taxon>
        <taxon>Fabales</taxon>
        <taxon>Fabaceae</taxon>
        <taxon>Papilionoideae</taxon>
        <taxon>50 kb inversion clade</taxon>
        <taxon>dalbergioids sensu lato</taxon>
        <taxon>Dalbergieae</taxon>
        <taxon>Pterocarpus clade</taxon>
        <taxon>Stylosanthes</taxon>
    </lineage>
</organism>
<dbReference type="PROSITE" id="PS50102">
    <property type="entry name" value="RRM"/>
    <property type="match status" value="1"/>
</dbReference>
<comment type="subcellular location">
    <subcellularLocation>
        <location evidence="1">Nucleus</location>
    </subcellularLocation>
</comment>
<comment type="caution">
    <text evidence="8">The sequence shown here is derived from an EMBL/GenBank/DDBJ whole genome shotgun (WGS) entry which is preliminary data.</text>
</comment>
<dbReference type="InterPro" id="IPR000504">
    <property type="entry name" value="RRM_dom"/>
</dbReference>
<gene>
    <name evidence="8" type="ORF">PIB30_053299</name>
</gene>
<dbReference type="Proteomes" id="UP001341840">
    <property type="component" value="Unassembled WGS sequence"/>
</dbReference>
<evidence type="ECO:0000313" key="8">
    <source>
        <dbReference type="EMBL" id="MED6172803.1"/>
    </source>
</evidence>
<keyword evidence="2" id="KW-0507">mRNA processing</keyword>
<dbReference type="InterPro" id="IPR012677">
    <property type="entry name" value="Nucleotide-bd_a/b_plait_sf"/>
</dbReference>
<evidence type="ECO:0000256" key="2">
    <source>
        <dbReference type="ARBA" id="ARBA00022664"/>
    </source>
</evidence>
<accession>A0ABU6VLL0</accession>
<protein>
    <recommendedName>
        <fullName evidence="7">RRM domain-containing protein</fullName>
    </recommendedName>
</protein>
<evidence type="ECO:0000256" key="6">
    <source>
        <dbReference type="PROSITE-ProRule" id="PRU00176"/>
    </source>
</evidence>
<dbReference type="SUPFAM" id="SSF54928">
    <property type="entry name" value="RNA-binding domain, RBD"/>
    <property type="match status" value="1"/>
</dbReference>
<evidence type="ECO:0000256" key="1">
    <source>
        <dbReference type="ARBA" id="ARBA00004123"/>
    </source>
</evidence>
<dbReference type="InterPro" id="IPR035979">
    <property type="entry name" value="RBD_domain_sf"/>
</dbReference>
<evidence type="ECO:0000256" key="3">
    <source>
        <dbReference type="ARBA" id="ARBA00022884"/>
    </source>
</evidence>
<evidence type="ECO:0000256" key="5">
    <source>
        <dbReference type="ARBA" id="ARBA00023242"/>
    </source>
</evidence>
<sequence>MGICMLAQEQGTLALWLCVEQISYKIGHNYHTHDQHLSHNVFRRERSKSYGDAGEVAMFLDNLPSSTTLALMWKIFGREGKVVDVFLSRKRRTSNNLKFGFVRFICQAEAVCAIERLDGWIVWGCKISVAIAKYGRMRKWMRETE</sequence>
<evidence type="ECO:0000256" key="4">
    <source>
        <dbReference type="ARBA" id="ARBA00023187"/>
    </source>
</evidence>
<dbReference type="PANTHER" id="PTHR48028:SF4">
    <property type="entry name" value="SC35-LIKE SPLICING FACTOR"/>
    <property type="match status" value="1"/>
</dbReference>
<reference evidence="8 9" key="1">
    <citation type="journal article" date="2023" name="Plants (Basel)">
        <title>Bridging the Gap: Combining Genomics and Transcriptomics Approaches to Understand Stylosanthes scabra, an Orphan Legume from the Brazilian Caatinga.</title>
        <authorList>
            <person name="Ferreira-Neto J.R.C."/>
            <person name="da Silva M.D."/>
            <person name="Binneck E."/>
            <person name="de Melo N.F."/>
            <person name="da Silva R.H."/>
            <person name="de Melo A.L.T.M."/>
            <person name="Pandolfi V."/>
            <person name="Bustamante F.O."/>
            <person name="Brasileiro-Vidal A.C."/>
            <person name="Benko-Iseppon A.M."/>
        </authorList>
    </citation>
    <scope>NUCLEOTIDE SEQUENCE [LARGE SCALE GENOMIC DNA]</scope>
    <source>
        <tissue evidence="8">Leaves</tissue>
    </source>
</reference>
<keyword evidence="4" id="KW-0508">mRNA splicing</keyword>
<keyword evidence="3 6" id="KW-0694">RNA-binding</keyword>
<evidence type="ECO:0000313" key="9">
    <source>
        <dbReference type="Proteomes" id="UP001341840"/>
    </source>
</evidence>
<dbReference type="EMBL" id="JASCZI010151429">
    <property type="protein sequence ID" value="MED6172803.1"/>
    <property type="molecule type" value="Genomic_DNA"/>
</dbReference>
<dbReference type="PANTHER" id="PTHR48028">
    <property type="entry name" value="GLYCINE-RICH RNA-BINDING PROTEIN RZ1A"/>
    <property type="match status" value="1"/>
</dbReference>